<sequence>MAKFPREEVKITNLGQEMSAGLKANADVFPSPPVDTTTLDELLASYVTVRDAAVAAQATAEQATAAKQEVVQTLAEKIKSNLRYAEMIVDFDDTKLKTIGWSGRREKSPLAPPGQVSGLVSVEEREGWIRLHWNKPKEGGKVAAYKVLCRERGSIEWKSADTAISAEIILTGQPRGKELEYCVVPINSAGEAPISNTIMAVL</sequence>
<dbReference type="InterPro" id="IPR003961">
    <property type="entry name" value="FN3_dom"/>
</dbReference>
<evidence type="ECO:0000313" key="2">
    <source>
        <dbReference type="EMBL" id="VFJ54068.1"/>
    </source>
</evidence>
<dbReference type="AlphaFoldDB" id="A0A450SKJ0"/>
<dbReference type="InterPro" id="IPR013783">
    <property type="entry name" value="Ig-like_fold"/>
</dbReference>
<dbReference type="SUPFAM" id="SSF49265">
    <property type="entry name" value="Fibronectin type III"/>
    <property type="match status" value="1"/>
</dbReference>
<dbReference type="Gene3D" id="2.60.40.10">
    <property type="entry name" value="Immunoglobulins"/>
    <property type="match status" value="1"/>
</dbReference>
<dbReference type="EMBL" id="CAADFD010000017">
    <property type="protein sequence ID" value="VFJ54068.1"/>
    <property type="molecule type" value="Genomic_DNA"/>
</dbReference>
<dbReference type="InterPro" id="IPR036116">
    <property type="entry name" value="FN3_sf"/>
</dbReference>
<reference evidence="2" key="1">
    <citation type="submission" date="2019-02" db="EMBL/GenBank/DDBJ databases">
        <authorList>
            <person name="Gruber-Vodicka R. H."/>
            <person name="Seah K. B. B."/>
        </authorList>
    </citation>
    <scope>NUCLEOTIDE SEQUENCE</scope>
    <source>
        <strain evidence="2">BECK_BZ106</strain>
    </source>
</reference>
<evidence type="ECO:0000259" key="1">
    <source>
        <dbReference type="PROSITE" id="PS50853"/>
    </source>
</evidence>
<protein>
    <recommendedName>
        <fullName evidence="1">Fibronectin type-III domain-containing protein</fullName>
    </recommendedName>
</protein>
<gene>
    <name evidence="2" type="ORF">BECKFW1821B_GA0114236_10174</name>
</gene>
<organism evidence="2">
    <name type="scientific">Candidatus Kentrum sp. FW</name>
    <dbReference type="NCBI Taxonomy" id="2126338"/>
    <lineage>
        <taxon>Bacteria</taxon>
        <taxon>Pseudomonadati</taxon>
        <taxon>Pseudomonadota</taxon>
        <taxon>Gammaproteobacteria</taxon>
        <taxon>Candidatus Kentrum</taxon>
    </lineage>
</organism>
<dbReference type="CDD" id="cd00063">
    <property type="entry name" value="FN3"/>
    <property type="match status" value="1"/>
</dbReference>
<dbReference type="PROSITE" id="PS50853">
    <property type="entry name" value="FN3"/>
    <property type="match status" value="1"/>
</dbReference>
<name>A0A450SKJ0_9GAMM</name>
<accession>A0A450SKJ0</accession>
<proteinExistence type="predicted"/>
<feature type="domain" description="Fibronectin type-III" evidence="1">
    <location>
        <begin position="112"/>
        <end position="202"/>
    </location>
</feature>